<evidence type="ECO:0000256" key="3">
    <source>
        <dbReference type="ARBA" id="ARBA00022763"/>
    </source>
</evidence>
<evidence type="ECO:0000313" key="9">
    <source>
        <dbReference type="Proteomes" id="UP000253570"/>
    </source>
</evidence>
<dbReference type="InterPro" id="IPR042121">
    <property type="entry name" value="MutL_C_regsub"/>
</dbReference>
<evidence type="ECO:0000256" key="2">
    <source>
        <dbReference type="ARBA" id="ARBA00021975"/>
    </source>
</evidence>
<dbReference type="InterPro" id="IPR020667">
    <property type="entry name" value="DNA_mismatch_repair_MutL"/>
</dbReference>
<dbReference type="PANTHER" id="PTHR10073:SF12">
    <property type="entry name" value="DNA MISMATCH REPAIR PROTEIN MLH1"/>
    <property type="match status" value="1"/>
</dbReference>
<sequence length="595" mass="67114">MVMVIKLLDSNTINQIAAGEVIERPSSIVKELVENAIDANSRNISIKIKDGGKEFIEIEDDGCGMSKEDLALSIKRHATSKLEKNNIEKINTLGFRGEALPSIGSVSRIRIISKVISDNGYQITVDYGKEKKIRQSPCNQGTIVTVENLFLKLPARYKFLKSARSELGAILNLLKKLAISNPEVSFKIEVDGKQYLSWVRGESSKESLFENRIIDIFGIDFLNNMTTLNHASSDVTIQGYIGLPAYNRTNSNSQYIIVNNRVITDRRLSGAIRSAYKDRLAKGRFPIFIIKITIPTYAVDVNVHPAKSEVRFANDRQVTSILISAINKSLAKSNSKSLNLSSTLKNVNTIHEKYQSSVYQTQGEMAIQADKTTYNELVKNSRNTNDISEINDKNILINSNQNNNYPLGFARAQIFKNYILAQNQNGMIIVDQHAAHERIVYEKMKLSFHNNEIERQTLLIPYIHNLSQIDKEKILSVDSDLLSFGIEIEDFGNEIIIRAIPTLIIGANLKDLINDILDCINDDFLLKNFDDRLNLILSRIACYGSIRSGRQLNIDEMNALLREIEVTPDSGQCNHGRPSHIYLSQEEIEKLFERT</sequence>
<dbReference type="GO" id="GO:0006298">
    <property type="term" value="P:mismatch repair"/>
    <property type="evidence" value="ECO:0007669"/>
    <property type="project" value="UniProtKB-UniRule"/>
</dbReference>
<dbReference type="InterPro" id="IPR014790">
    <property type="entry name" value="MutL_C"/>
</dbReference>
<dbReference type="GO" id="GO:0140664">
    <property type="term" value="F:ATP-dependent DNA damage sensor activity"/>
    <property type="evidence" value="ECO:0007669"/>
    <property type="project" value="InterPro"/>
</dbReference>
<dbReference type="GO" id="GO:0016887">
    <property type="term" value="F:ATP hydrolysis activity"/>
    <property type="evidence" value="ECO:0007669"/>
    <property type="project" value="InterPro"/>
</dbReference>
<dbReference type="InterPro" id="IPR038973">
    <property type="entry name" value="MutL/Mlh/Pms-like"/>
</dbReference>
<comment type="caution">
    <text evidence="8">The sequence shown here is derived from an EMBL/GenBank/DDBJ whole genome shotgun (WGS) entry which is preliminary data.</text>
</comment>
<gene>
    <name evidence="5 8" type="primary">mutL</name>
    <name evidence="8" type="ORF">DBW71_01505</name>
</gene>
<dbReference type="PANTHER" id="PTHR10073">
    <property type="entry name" value="DNA MISMATCH REPAIR PROTEIN MLH, PMS, MUTL"/>
    <property type="match status" value="1"/>
</dbReference>
<protein>
    <recommendedName>
        <fullName evidence="2 5">DNA mismatch repair protein MutL</fullName>
    </recommendedName>
</protein>
<dbReference type="InterPro" id="IPR042120">
    <property type="entry name" value="MutL_C_dimsub"/>
</dbReference>
<keyword evidence="8" id="KW-0255">Endonuclease</keyword>
<dbReference type="SUPFAM" id="SSF55874">
    <property type="entry name" value="ATPase domain of HSP90 chaperone/DNA topoisomerase II/histidine kinase"/>
    <property type="match status" value="1"/>
</dbReference>
<organism evidence="8 9">
    <name type="scientific">PS1 clade bacterium</name>
    <dbReference type="NCBI Taxonomy" id="2175152"/>
    <lineage>
        <taxon>Bacteria</taxon>
        <taxon>Pseudomonadati</taxon>
        <taxon>Pseudomonadota</taxon>
        <taxon>Alphaproteobacteria</taxon>
        <taxon>PS1 clade</taxon>
    </lineage>
</organism>
<evidence type="ECO:0000256" key="5">
    <source>
        <dbReference type="HAMAP-Rule" id="MF_00149"/>
    </source>
</evidence>
<dbReference type="FunFam" id="3.30.565.10:FF:000003">
    <property type="entry name" value="DNA mismatch repair endonuclease MutL"/>
    <property type="match status" value="1"/>
</dbReference>
<dbReference type="AlphaFoldDB" id="A0A368DQH6"/>
<evidence type="ECO:0000313" key="8">
    <source>
        <dbReference type="EMBL" id="RCL74102.1"/>
    </source>
</evidence>
<dbReference type="Gene3D" id="3.30.565.10">
    <property type="entry name" value="Histidine kinase-like ATPase, C-terminal domain"/>
    <property type="match status" value="1"/>
</dbReference>
<proteinExistence type="inferred from homology"/>
<comment type="similarity">
    <text evidence="1 5">Belongs to the DNA mismatch repair MutL/HexB family.</text>
</comment>
<dbReference type="GO" id="GO:0005524">
    <property type="term" value="F:ATP binding"/>
    <property type="evidence" value="ECO:0007669"/>
    <property type="project" value="InterPro"/>
</dbReference>
<dbReference type="SMART" id="SM01340">
    <property type="entry name" value="DNA_mis_repair"/>
    <property type="match status" value="1"/>
</dbReference>
<dbReference type="EMBL" id="QOQD01000003">
    <property type="protein sequence ID" value="RCL74102.1"/>
    <property type="molecule type" value="Genomic_DNA"/>
</dbReference>
<dbReference type="InterPro" id="IPR037198">
    <property type="entry name" value="MutL_C_sf"/>
</dbReference>
<keyword evidence="4 5" id="KW-0234">DNA repair</keyword>
<dbReference type="SMART" id="SM00853">
    <property type="entry name" value="MutL_C"/>
    <property type="match status" value="1"/>
</dbReference>
<evidence type="ECO:0000256" key="4">
    <source>
        <dbReference type="ARBA" id="ARBA00023204"/>
    </source>
</evidence>
<evidence type="ECO:0000259" key="6">
    <source>
        <dbReference type="SMART" id="SM00853"/>
    </source>
</evidence>
<dbReference type="HAMAP" id="MF_00149">
    <property type="entry name" value="DNA_mis_repair"/>
    <property type="match status" value="1"/>
</dbReference>
<dbReference type="Pfam" id="PF13589">
    <property type="entry name" value="HATPase_c_3"/>
    <property type="match status" value="1"/>
</dbReference>
<evidence type="ECO:0000259" key="7">
    <source>
        <dbReference type="SMART" id="SM01340"/>
    </source>
</evidence>
<keyword evidence="8" id="KW-0378">Hydrolase</keyword>
<dbReference type="Pfam" id="PF08676">
    <property type="entry name" value="MutL_C"/>
    <property type="match status" value="1"/>
</dbReference>
<dbReference type="CDD" id="cd16926">
    <property type="entry name" value="HATPase_MutL-MLH-PMS-like"/>
    <property type="match status" value="1"/>
</dbReference>
<name>A0A368DQH6_9PROT</name>
<dbReference type="SUPFAM" id="SSF118116">
    <property type="entry name" value="DNA mismatch repair protein MutL"/>
    <property type="match status" value="1"/>
</dbReference>
<evidence type="ECO:0000256" key="1">
    <source>
        <dbReference type="ARBA" id="ARBA00006082"/>
    </source>
</evidence>
<keyword evidence="3 5" id="KW-0227">DNA damage</keyword>
<dbReference type="Gene3D" id="3.30.1540.20">
    <property type="entry name" value="MutL, C-terminal domain, dimerisation subdomain"/>
    <property type="match status" value="1"/>
</dbReference>
<dbReference type="InterPro" id="IPR014762">
    <property type="entry name" value="DNA_mismatch_repair_CS"/>
</dbReference>
<dbReference type="InterPro" id="IPR020568">
    <property type="entry name" value="Ribosomal_Su5_D2-typ_SF"/>
</dbReference>
<comment type="function">
    <text evidence="5">This protein is involved in the repair of mismatches in DNA. It is required for dam-dependent methyl-directed DNA mismatch repair. May act as a 'molecular matchmaker', a protein that promotes the formation of a stable complex between two or more DNA-binding proteins in an ATP-dependent manner without itself being part of a final effector complex.</text>
</comment>
<dbReference type="SUPFAM" id="SSF54211">
    <property type="entry name" value="Ribosomal protein S5 domain 2-like"/>
    <property type="match status" value="1"/>
</dbReference>
<feature type="domain" description="MutL C-terminal dimerisation" evidence="6">
    <location>
        <begin position="410"/>
        <end position="552"/>
    </location>
</feature>
<dbReference type="Proteomes" id="UP000253570">
    <property type="component" value="Unassembled WGS sequence"/>
</dbReference>
<dbReference type="InterPro" id="IPR013507">
    <property type="entry name" value="DNA_mismatch_S5_2-like"/>
</dbReference>
<dbReference type="GO" id="GO:0032300">
    <property type="term" value="C:mismatch repair complex"/>
    <property type="evidence" value="ECO:0007669"/>
    <property type="project" value="InterPro"/>
</dbReference>
<dbReference type="PROSITE" id="PS00058">
    <property type="entry name" value="DNA_MISMATCH_REPAIR_1"/>
    <property type="match status" value="1"/>
</dbReference>
<accession>A0A368DQH6</accession>
<dbReference type="Gene3D" id="3.30.1370.100">
    <property type="entry name" value="MutL, C-terminal domain, regulatory subdomain"/>
    <property type="match status" value="1"/>
</dbReference>
<dbReference type="GO" id="GO:0004519">
    <property type="term" value="F:endonuclease activity"/>
    <property type="evidence" value="ECO:0007669"/>
    <property type="project" value="UniProtKB-KW"/>
</dbReference>
<keyword evidence="8" id="KW-0540">Nuclease</keyword>
<dbReference type="InterPro" id="IPR002099">
    <property type="entry name" value="MutL/Mlh/PMS"/>
</dbReference>
<reference evidence="8 9" key="1">
    <citation type="journal article" date="2018" name="Microbiome">
        <title>Fine metagenomic profile of the Mediterranean stratified and mixed water columns revealed by assembly and recruitment.</title>
        <authorList>
            <person name="Haro-Moreno J.M."/>
            <person name="Lopez-Perez M."/>
            <person name="De La Torre J.R."/>
            <person name="Picazo A."/>
            <person name="Camacho A."/>
            <person name="Rodriguez-Valera F."/>
        </authorList>
    </citation>
    <scope>NUCLEOTIDE SEQUENCE [LARGE SCALE GENOMIC DNA]</scope>
    <source>
        <strain evidence="8">MED-G57</strain>
    </source>
</reference>
<dbReference type="GO" id="GO:0030983">
    <property type="term" value="F:mismatched DNA binding"/>
    <property type="evidence" value="ECO:0007669"/>
    <property type="project" value="InterPro"/>
</dbReference>
<dbReference type="Pfam" id="PF01119">
    <property type="entry name" value="DNA_mis_repair"/>
    <property type="match status" value="1"/>
</dbReference>
<dbReference type="InterPro" id="IPR036890">
    <property type="entry name" value="HATPase_C_sf"/>
</dbReference>
<dbReference type="InterPro" id="IPR014721">
    <property type="entry name" value="Ribsml_uS5_D2-typ_fold_subgr"/>
</dbReference>
<dbReference type="NCBIfam" id="TIGR00585">
    <property type="entry name" value="mutl"/>
    <property type="match status" value="1"/>
</dbReference>
<dbReference type="Gene3D" id="3.30.230.10">
    <property type="match status" value="1"/>
</dbReference>
<feature type="domain" description="DNA mismatch repair protein S5" evidence="7">
    <location>
        <begin position="213"/>
        <end position="331"/>
    </location>
</feature>